<evidence type="ECO:0000256" key="1">
    <source>
        <dbReference type="ARBA" id="ARBA00023002"/>
    </source>
</evidence>
<evidence type="ECO:0000256" key="2">
    <source>
        <dbReference type="ARBA" id="ARBA00049661"/>
    </source>
</evidence>
<dbReference type="eggNOG" id="COG1960">
    <property type="taxonomic scope" value="Bacteria"/>
</dbReference>
<dbReference type="EMBL" id="AQPN01000107">
    <property type="protein sequence ID" value="EOR93656.1"/>
    <property type="molecule type" value="Genomic_DNA"/>
</dbReference>
<dbReference type="InterPro" id="IPR036250">
    <property type="entry name" value="AcylCo_DH-like_C"/>
</dbReference>
<dbReference type="OrthoDB" id="571684at2"/>
<reference evidence="5 6" key="1">
    <citation type="journal article" date="2013" name="Genome Announc.">
        <title>Draft Genome Sequence of Arcticibacter svalbardensis Strain MN12-7T, a Member of the Family Sphingobacteriaceae Isolated from an Arctic Soil Sample.</title>
        <authorList>
            <person name="Shivaji S."/>
            <person name="Ara S."/>
            <person name="Prasad S."/>
            <person name="Manasa B.P."/>
            <person name="Begum Z."/>
            <person name="Singh A."/>
            <person name="Kumar Pinnaka A."/>
        </authorList>
    </citation>
    <scope>NUCLEOTIDE SEQUENCE [LARGE SCALE GENOMIC DNA]</scope>
    <source>
        <strain evidence="5 6">MN12-7</strain>
    </source>
</reference>
<comment type="similarity">
    <text evidence="2">Belongs to the HpaH/HsaA monooxygenase family.</text>
</comment>
<dbReference type="PIRSF" id="PIRSF016578">
    <property type="entry name" value="HsaA"/>
    <property type="match status" value="1"/>
</dbReference>
<dbReference type="GO" id="GO:0033539">
    <property type="term" value="P:fatty acid beta-oxidation using acyl-CoA dehydrogenase"/>
    <property type="evidence" value="ECO:0007669"/>
    <property type="project" value="TreeGrafter"/>
</dbReference>
<feature type="domain" description="Acyl-CoA dehydrogenase/oxidase N-terminal" evidence="3">
    <location>
        <begin position="18"/>
        <end position="112"/>
    </location>
</feature>
<sequence length="380" mass="43005">MIIPPIVNQVVSLQDLCDKIAQNAVHIDQEGCFPEHEFKWMSDASLMDITLPGKPLSFEQDHTAELLDLLKQIGRANLPVGRIYEGHINALYLIHLFGTLEQQERWFSDVTTYEKLFGVWNTQDAGGVRIHDLGDGQYRLEGSKTFCSGAGWVECPLITGELLSADGKGWQMCILPKEKVQLLQVDSSFWKPLGMRASASFKVDFTGIEIEEIDLLGPPDAYYRQPYFSGGAIRFAAVQLGAAEAILEETQQFLRNAHRTEDAFQRARVAEISFLVETGNLWIHQAGIKYDLWVKQADKCEQLLAYANMTRTVIEDVCLRVMQLAERSIGSRGLMRPNNLERIHRDLTTYLRQPAPDQTLTAIGEYVLNQDTTRGLWNEQ</sequence>
<dbReference type="SUPFAM" id="SSF56645">
    <property type="entry name" value="Acyl-CoA dehydrogenase NM domain-like"/>
    <property type="match status" value="1"/>
</dbReference>
<dbReference type="STRING" id="1150600.ADIARSV_3165"/>
<dbReference type="Gene3D" id="1.10.540.10">
    <property type="entry name" value="Acyl-CoA dehydrogenase/oxidase, N-terminal domain"/>
    <property type="match status" value="1"/>
</dbReference>
<dbReference type="Proteomes" id="UP000014174">
    <property type="component" value="Unassembled WGS sequence"/>
</dbReference>
<dbReference type="GO" id="GO:0005737">
    <property type="term" value="C:cytoplasm"/>
    <property type="evidence" value="ECO:0007669"/>
    <property type="project" value="TreeGrafter"/>
</dbReference>
<protein>
    <submittedName>
        <fullName evidence="5">Acyl-CoA dehydrogenase/oxidase domain protein</fullName>
    </submittedName>
</protein>
<organism evidence="5 6">
    <name type="scientific">Arcticibacter svalbardensis MN12-7</name>
    <dbReference type="NCBI Taxonomy" id="1150600"/>
    <lineage>
        <taxon>Bacteria</taxon>
        <taxon>Pseudomonadati</taxon>
        <taxon>Bacteroidota</taxon>
        <taxon>Sphingobacteriia</taxon>
        <taxon>Sphingobacteriales</taxon>
        <taxon>Sphingobacteriaceae</taxon>
        <taxon>Arcticibacter</taxon>
    </lineage>
</organism>
<proteinExistence type="inferred from homology"/>
<evidence type="ECO:0000313" key="6">
    <source>
        <dbReference type="Proteomes" id="UP000014174"/>
    </source>
</evidence>
<dbReference type="SUPFAM" id="SSF47203">
    <property type="entry name" value="Acyl-CoA dehydrogenase C-terminal domain-like"/>
    <property type="match status" value="1"/>
</dbReference>
<comment type="caution">
    <text evidence="5">The sequence shown here is derived from an EMBL/GenBank/DDBJ whole genome shotgun (WGS) entry which is preliminary data.</text>
</comment>
<dbReference type="GO" id="GO:0003995">
    <property type="term" value="F:acyl-CoA dehydrogenase activity"/>
    <property type="evidence" value="ECO:0007669"/>
    <property type="project" value="TreeGrafter"/>
</dbReference>
<dbReference type="Pfam" id="PF08028">
    <property type="entry name" value="Acyl-CoA_dh_2"/>
    <property type="match status" value="1"/>
</dbReference>
<keyword evidence="1" id="KW-0560">Oxidoreductase</keyword>
<dbReference type="InterPro" id="IPR013786">
    <property type="entry name" value="AcylCoA_DH/ox_N"/>
</dbReference>
<dbReference type="InterPro" id="IPR013107">
    <property type="entry name" value="Acyl-CoA_DH_C"/>
</dbReference>
<gene>
    <name evidence="5" type="ORF">ADIARSV_3165</name>
</gene>
<dbReference type="PATRIC" id="fig|1150600.3.peg.3133"/>
<dbReference type="PANTHER" id="PTHR48083">
    <property type="entry name" value="MEDIUM-CHAIN SPECIFIC ACYL-COA DEHYDROGENASE, MITOCHONDRIAL-RELATED"/>
    <property type="match status" value="1"/>
</dbReference>
<evidence type="ECO:0000259" key="4">
    <source>
        <dbReference type="Pfam" id="PF08028"/>
    </source>
</evidence>
<keyword evidence="6" id="KW-1185">Reference proteome</keyword>
<evidence type="ECO:0000313" key="5">
    <source>
        <dbReference type="EMBL" id="EOR93656.1"/>
    </source>
</evidence>
<dbReference type="Gene3D" id="2.40.110.10">
    <property type="entry name" value="Butyryl-CoA Dehydrogenase, subunit A, domain 2"/>
    <property type="match status" value="1"/>
</dbReference>
<dbReference type="GO" id="GO:0050660">
    <property type="term" value="F:flavin adenine dinucleotide binding"/>
    <property type="evidence" value="ECO:0007669"/>
    <property type="project" value="InterPro"/>
</dbReference>
<dbReference type="AlphaFoldDB" id="R9GPN2"/>
<dbReference type="PANTHER" id="PTHR48083:SF37">
    <property type="entry name" value="DEHYDROGENASE, PUTATIVE-RELATED"/>
    <property type="match status" value="1"/>
</dbReference>
<name>R9GPN2_9SPHI</name>
<dbReference type="InterPro" id="IPR046373">
    <property type="entry name" value="Acyl-CoA_Oxase/DH_mid-dom_sf"/>
</dbReference>
<evidence type="ECO:0000259" key="3">
    <source>
        <dbReference type="Pfam" id="PF02771"/>
    </source>
</evidence>
<dbReference type="InterPro" id="IPR037069">
    <property type="entry name" value="AcylCoA_DH/ox_N_sf"/>
</dbReference>
<dbReference type="RefSeq" id="WP_016196394.1">
    <property type="nucleotide sequence ID" value="NZ_AQPN01000107.1"/>
</dbReference>
<feature type="domain" description="Acyl-CoA dehydrogenase C-terminal" evidence="4">
    <location>
        <begin position="235"/>
        <end position="349"/>
    </location>
</feature>
<dbReference type="InterPro" id="IPR050741">
    <property type="entry name" value="Acyl-CoA_dehydrogenase"/>
</dbReference>
<dbReference type="InterPro" id="IPR009100">
    <property type="entry name" value="AcylCoA_DH/oxidase_NM_dom_sf"/>
</dbReference>
<dbReference type="Pfam" id="PF02771">
    <property type="entry name" value="Acyl-CoA_dh_N"/>
    <property type="match status" value="1"/>
</dbReference>
<accession>R9GPN2</accession>
<dbReference type="Gene3D" id="1.20.140.10">
    <property type="entry name" value="Butyryl-CoA Dehydrogenase, subunit A, domain 3"/>
    <property type="match status" value="1"/>
</dbReference>